<evidence type="ECO:0000313" key="3">
    <source>
        <dbReference type="Proteomes" id="UP000696280"/>
    </source>
</evidence>
<sequence length="239" mass="27100">MNTGLLFVTAPEADHKLVNRALLYLRDTEYGNYDTFRLMTSKNPRDRTIPMDDRVTDATMAPIDPGFENAWKGASVEDVEAYVVKLNEAGYQGITTNLFVVLDSEGIGSGTFVLGENQEHSFDGKEGGSSEKFNKARVPWEETYITWCCLDVGEGCWDEMMEEISGGADGWWKFRLPSDDHDLTEEDEALREAERDGDGRQADKVQIMRRAKILRARDADRNRAKRDAEIKRFEKEGKA</sequence>
<dbReference type="Proteomes" id="UP000696280">
    <property type="component" value="Unassembled WGS sequence"/>
</dbReference>
<evidence type="ECO:0000313" key="2">
    <source>
        <dbReference type="EMBL" id="CAG8959942.1"/>
    </source>
</evidence>
<proteinExistence type="predicted"/>
<dbReference type="EMBL" id="CAJVRL010000094">
    <property type="protein sequence ID" value="CAG8959942.1"/>
    <property type="molecule type" value="Genomic_DNA"/>
</dbReference>
<evidence type="ECO:0000256" key="1">
    <source>
        <dbReference type="SAM" id="MobiDB-lite"/>
    </source>
</evidence>
<protein>
    <submittedName>
        <fullName evidence="2">Uncharacterized protein</fullName>
    </submittedName>
</protein>
<accession>A0A9N9L9E0</accession>
<comment type="caution">
    <text evidence="2">The sequence shown here is derived from an EMBL/GenBank/DDBJ whole genome shotgun (WGS) entry which is preliminary data.</text>
</comment>
<reference evidence="2" key="1">
    <citation type="submission" date="2021-07" db="EMBL/GenBank/DDBJ databases">
        <authorList>
            <person name="Durling M."/>
        </authorList>
    </citation>
    <scope>NUCLEOTIDE SEQUENCE</scope>
</reference>
<feature type="region of interest" description="Disordered" evidence="1">
    <location>
        <begin position="218"/>
        <end position="239"/>
    </location>
</feature>
<name>A0A9N9L9E0_9HELO</name>
<dbReference type="OrthoDB" id="2884623at2759"/>
<gene>
    <name evidence="2" type="ORF">HYFRA_00012659</name>
</gene>
<keyword evidence="3" id="KW-1185">Reference proteome</keyword>
<organism evidence="2 3">
    <name type="scientific">Hymenoscyphus fraxineus</name>
    <dbReference type="NCBI Taxonomy" id="746836"/>
    <lineage>
        <taxon>Eukaryota</taxon>
        <taxon>Fungi</taxon>
        <taxon>Dikarya</taxon>
        <taxon>Ascomycota</taxon>
        <taxon>Pezizomycotina</taxon>
        <taxon>Leotiomycetes</taxon>
        <taxon>Helotiales</taxon>
        <taxon>Helotiaceae</taxon>
        <taxon>Hymenoscyphus</taxon>
    </lineage>
</organism>
<dbReference type="AlphaFoldDB" id="A0A9N9L9E0"/>